<dbReference type="AlphaFoldDB" id="A0A3N4LG86"/>
<dbReference type="OrthoDB" id="5430424at2759"/>
<dbReference type="Gene3D" id="3.40.50.300">
    <property type="entry name" value="P-loop containing nucleotide triphosphate hydrolases"/>
    <property type="match status" value="1"/>
</dbReference>
<evidence type="ECO:0000259" key="1">
    <source>
        <dbReference type="PROSITE" id="PS51194"/>
    </source>
</evidence>
<dbReference type="EMBL" id="ML121556">
    <property type="protein sequence ID" value="RPB21894.1"/>
    <property type="molecule type" value="Genomic_DNA"/>
</dbReference>
<dbReference type="PROSITE" id="PS51194">
    <property type="entry name" value="HELICASE_CTER"/>
    <property type="match status" value="1"/>
</dbReference>
<feature type="non-terminal residue" evidence="2">
    <location>
        <position position="1"/>
    </location>
</feature>
<dbReference type="Pfam" id="PF00271">
    <property type="entry name" value="Helicase_C"/>
    <property type="match status" value="1"/>
</dbReference>
<name>A0A3N4LG86_9PEZI</name>
<dbReference type="InterPro" id="IPR001650">
    <property type="entry name" value="Helicase_C-like"/>
</dbReference>
<evidence type="ECO:0000313" key="2">
    <source>
        <dbReference type="EMBL" id="RPB21894.1"/>
    </source>
</evidence>
<organism evidence="2 3">
    <name type="scientific">Terfezia boudieri ATCC MYA-4762</name>
    <dbReference type="NCBI Taxonomy" id="1051890"/>
    <lineage>
        <taxon>Eukaryota</taxon>
        <taxon>Fungi</taxon>
        <taxon>Dikarya</taxon>
        <taxon>Ascomycota</taxon>
        <taxon>Pezizomycotina</taxon>
        <taxon>Pezizomycetes</taxon>
        <taxon>Pezizales</taxon>
        <taxon>Pezizaceae</taxon>
        <taxon>Terfezia</taxon>
    </lineage>
</organism>
<protein>
    <recommendedName>
        <fullName evidence="1">Helicase C-terminal domain-containing protein</fullName>
    </recommendedName>
</protein>
<proteinExistence type="predicted"/>
<dbReference type="Proteomes" id="UP000267821">
    <property type="component" value="Unassembled WGS sequence"/>
</dbReference>
<accession>A0A3N4LG86</accession>
<dbReference type="SUPFAM" id="SSF52540">
    <property type="entry name" value="P-loop containing nucleoside triphosphate hydrolases"/>
    <property type="match status" value="1"/>
</dbReference>
<gene>
    <name evidence="2" type="ORF">L211DRAFT_789760</name>
</gene>
<evidence type="ECO:0000313" key="3">
    <source>
        <dbReference type="Proteomes" id="UP000267821"/>
    </source>
</evidence>
<keyword evidence="3" id="KW-1185">Reference proteome</keyword>
<feature type="domain" description="Helicase C-terminal" evidence="1">
    <location>
        <begin position="5"/>
        <end position="107"/>
    </location>
</feature>
<dbReference type="InParanoid" id="A0A3N4LG86"/>
<reference evidence="2 3" key="1">
    <citation type="journal article" date="2018" name="Nat. Ecol. Evol.">
        <title>Pezizomycetes genomes reveal the molecular basis of ectomycorrhizal truffle lifestyle.</title>
        <authorList>
            <person name="Murat C."/>
            <person name="Payen T."/>
            <person name="Noel B."/>
            <person name="Kuo A."/>
            <person name="Morin E."/>
            <person name="Chen J."/>
            <person name="Kohler A."/>
            <person name="Krizsan K."/>
            <person name="Balestrini R."/>
            <person name="Da Silva C."/>
            <person name="Montanini B."/>
            <person name="Hainaut M."/>
            <person name="Levati E."/>
            <person name="Barry K.W."/>
            <person name="Belfiori B."/>
            <person name="Cichocki N."/>
            <person name="Clum A."/>
            <person name="Dockter R.B."/>
            <person name="Fauchery L."/>
            <person name="Guy J."/>
            <person name="Iotti M."/>
            <person name="Le Tacon F."/>
            <person name="Lindquist E.A."/>
            <person name="Lipzen A."/>
            <person name="Malagnac F."/>
            <person name="Mello A."/>
            <person name="Molinier V."/>
            <person name="Miyauchi S."/>
            <person name="Poulain J."/>
            <person name="Riccioni C."/>
            <person name="Rubini A."/>
            <person name="Sitrit Y."/>
            <person name="Splivallo R."/>
            <person name="Traeger S."/>
            <person name="Wang M."/>
            <person name="Zifcakova L."/>
            <person name="Wipf D."/>
            <person name="Zambonelli A."/>
            <person name="Paolocci F."/>
            <person name="Nowrousian M."/>
            <person name="Ottonello S."/>
            <person name="Baldrian P."/>
            <person name="Spatafora J.W."/>
            <person name="Henrissat B."/>
            <person name="Nagy L.G."/>
            <person name="Aury J.M."/>
            <person name="Wincker P."/>
            <person name="Grigoriev I.V."/>
            <person name="Bonfante P."/>
            <person name="Martin F.M."/>
        </authorList>
    </citation>
    <scope>NUCLEOTIDE SEQUENCE [LARGE SCALE GENOMIC DNA]</scope>
    <source>
        <strain evidence="2 3">ATCC MYA-4762</strain>
    </source>
</reference>
<dbReference type="InterPro" id="IPR027417">
    <property type="entry name" value="P-loop_NTPase"/>
</dbReference>
<sequence>DLDFIMPNYACNISLIPKTMIFVDSWPAVSALTDHLICKLIAAWSCSAAEGVRDTPPEDVIYDYSTILSGERRQEVLAKFHKGSCRVMICINAAGMGIDIRDISRVI</sequence>